<evidence type="ECO:0000256" key="1">
    <source>
        <dbReference type="SAM" id="Phobius"/>
    </source>
</evidence>
<keyword evidence="3" id="KW-1185">Reference proteome</keyword>
<keyword evidence="1" id="KW-1133">Transmembrane helix</keyword>
<protein>
    <submittedName>
        <fullName evidence="2">Uncharacterized protein</fullName>
    </submittedName>
</protein>
<organism evidence="2 3">
    <name type="scientific">Roseimaritima ulvae</name>
    <dbReference type="NCBI Taxonomy" id="980254"/>
    <lineage>
        <taxon>Bacteria</taxon>
        <taxon>Pseudomonadati</taxon>
        <taxon>Planctomycetota</taxon>
        <taxon>Planctomycetia</taxon>
        <taxon>Pirellulales</taxon>
        <taxon>Pirellulaceae</taxon>
        <taxon>Roseimaritima</taxon>
    </lineage>
</organism>
<dbReference type="Proteomes" id="UP000325286">
    <property type="component" value="Chromosome"/>
</dbReference>
<keyword evidence="1" id="KW-0812">Transmembrane</keyword>
<feature type="transmembrane region" description="Helical" evidence="1">
    <location>
        <begin position="21"/>
        <end position="48"/>
    </location>
</feature>
<name>A0A5B9QPC0_9BACT</name>
<evidence type="ECO:0000313" key="2">
    <source>
        <dbReference type="EMBL" id="QEG40868.1"/>
    </source>
</evidence>
<dbReference type="AlphaFoldDB" id="A0A5B9QPC0"/>
<evidence type="ECO:0000313" key="3">
    <source>
        <dbReference type="Proteomes" id="UP000325286"/>
    </source>
</evidence>
<accession>A0A5B9QPC0</accession>
<keyword evidence="1" id="KW-0472">Membrane</keyword>
<dbReference type="RefSeq" id="WP_148080310.1">
    <property type="nucleotide sequence ID" value="NZ_CP042914.1"/>
</dbReference>
<dbReference type="OrthoDB" id="290987at2"/>
<dbReference type="KEGG" id="rul:UC8_28860"/>
<dbReference type="EMBL" id="CP042914">
    <property type="protein sequence ID" value="QEG40868.1"/>
    <property type="molecule type" value="Genomic_DNA"/>
</dbReference>
<sequence length="555" mass="60967">MEMLQRKMNSGSRSVAHRRGQALVEFAIISFVLSAIVAGLLGIMVLALGSFQNNIAAEGAGRILDQHEELTEANFLTHFGLDPLEFSIEDATAEQVYRFLNEFGVDSYNLPAVDGEGDPVLDEEGEQTYDTFPLPLYDETLLILSAADYFHYVDSDNAHELPAINRLLLPSYIYDPDVASPADEDDQGAYRYPGAVVTNGSGDSTVLIPLLDDDRDGNTISGLARTFNIDPTDIDPENENDYAFPVSVNWVAPVTVVKCDECGDVDNGVAFKLVIFYPSQPASMISLEVVRDAEGRIESQTPVEADDEALETQQSGLATLPTGYEPLTVASDVTLEENSAFGASASRGKYGLGESYAFLMKVRPYRRVFETASVFRLQQDRLIAKYSFDSSAASKELDDGVEEPFRVLAPEIERGFDPSADESPNAVLRLVNPSDEDSEQLELIVPESARGLWRITVAAEFELTGGASTWVPGHEFELKLDHEGADHTVDAHSQLDEDNDPIQLCGETVLFAEDGDTIQVRVHTAHPDPSNAAYQVQLTGDRERNWVTYEFLGDR</sequence>
<reference evidence="2 3" key="1">
    <citation type="submission" date="2019-08" db="EMBL/GenBank/DDBJ databases">
        <title>Deep-cultivation of Planctomycetes and their phenomic and genomic characterization uncovers novel biology.</title>
        <authorList>
            <person name="Wiegand S."/>
            <person name="Jogler M."/>
            <person name="Boedeker C."/>
            <person name="Pinto D."/>
            <person name="Vollmers J."/>
            <person name="Rivas-Marin E."/>
            <person name="Kohn T."/>
            <person name="Peeters S.H."/>
            <person name="Heuer A."/>
            <person name="Rast P."/>
            <person name="Oberbeckmann S."/>
            <person name="Bunk B."/>
            <person name="Jeske O."/>
            <person name="Meyerdierks A."/>
            <person name="Storesund J.E."/>
            <person name="Kallscheuer N."/>
            <person name="Luecker S."/>
            <person name="Lage O.M."/>
            <person name="Pohl T."/>
            <person name="Merkel B.J."/>
            <person name="Hornburger P."/>
            <person name="Mueller R.-W."/>
            <person name="Bruemmer F."/>
            <person name="Labrenz M."/>
            <person name="Spormann A.M."/>
            <person name="Op den Camp H."/>
            <person name="Overmann J."/>
            <person name="Amann R."/>
            <person name="Jetten M.S.M."/>
            <person name="Mascher T."/>
            <person name="Medema M.H."/>
            <person name="Devos D.P."/>
            <person name="Kaster A.-K."/>
            <person name="Ovreas L."/>
            <person name="Rohde M."/>
            <person name="Galperin M.Y."/>
            <person name="Jogler C."/>
        </authorList>
    </citation>
    <scope>NUCLEOTIDE SEQUENCE [LARGE SCALE GENOMIC DNA]</scope>
    <source>
        <strain evidence="2 3">UC8</strain>
    </source>
</reference>
<gene>
    <name evidence="2" type="ORF">UC8_28860</name>
</gene>
<proteinExistence type="predicted"/>